<evidence type="ECO:0000259" key="4">
    <source>
        <dbReference type="PROSITE" id="PS51118"/>
    </source>
</evidence>
<comment type="caution">
    <text evidence="5">The sequence shown here is derived from an EMBL/GenBank/DDBJ whole genome shotgun (WGS) entry which is preliminary data.</text>
</comment>
<dbReference type="RefSeq" id="WP_126824570.1">
    <property type="nucleotide sequence ID" value="NZ_JBHLWU010000002.1"/>
</dbReference>
<dbReference type="InterPro" id="IPR002577">
    <property type="entry name" value="HTH_HxlR"/>
</dbReference>
<dbReference type="OrthoDB" id="9791143at2"/>
<reference evidence="5 6" key="1">
    <citation type="submission" date="2017-05" db="EMBL/GenBank/DDBJ databases">
        <title>Vagococcus spp. assemblies.</title>
        <authorList>
            <person name="Gulvik C.A."/>
        </authorList>
    </citation>
    <scope>NUCLEOTIDE SEQUENCE [LARGE SCALE GENOMIC DNA]</scope>
    <source>
        <strain evidence="5 6">DSM 24756</strain>
    </source>
</reference>
<dbReference type="InterPro" id="IPR036388">
    <property type="entry name" value="WH-like_DNA-bd_sf"/>
</dbReference>
<keyword evidence="2" id="KW-0238">DNA-binding</keyword>
<dbReference type="PANTHER" id="PTHR33204">
    <property type="entry name" value="TRANSCRIPTIONAL REGULATOR, MARR FAMILY"/>
    <property type="match status" value="1"/>
</dbReference>
<accession>A0A430AGT8</accession>
<proteinExistence type="predicted"/>
<sequence>MEKKRPFDCGVTRSMEVIGGKWKINILWAISRGEPIRFNQLKRAVQGITNVMLTRSLKELIAYNLVKKKDFNTIPPHVEYSLTEKGASLVPILRTLDQWGKKNL</sequence>
<dbReference type="SUPFAM" id="SSF46785">
    <property type="entry name" value="Winged helix' DNA-binding domain"/>
    <property type="match status" value="1"/>
</dbReference>
<feature type="domain" description="HTH hxlR-type" evidence="4">
    <location>
        <begin position="9"/>
        <end position="104"/>
    </location>
</feature>
<organism evidence="5 6">
    <name type="scientific">Vagococcus entomophilus</name>
    <dbReference type="NCBI Taxonomy" id="1160095"/>
    <lineage>
        <taxon>Bacteria</taxon>
        <taxon>Bacillati</taxon>
        <taxon>Bacillota</taxon>
        <taxon>Bacilli</taxon>
        <taxon>Lactobacillales</taxon>
        <taxon>Enterococcaceae</taxon>
        <taxon>Vagococcus</taxon>
    </lineage>
</organism>
<keyword evidence="6" id="KW-1185">Reference proteome</keyword>
<dbReference type="Pfam" id="PF01638">
    <property type="entry name" value="HxlR"/>
    <property type="match status" value="1"/>
</dbReference>
<evidence type="ECO:0000256" key="1">
    <source>
        <dbReference type="ARBA" id="ARBA00023015"/>
    </source>
</evidence>
<name>A0A430AGT8_9ENTE</name>
<keyword evidence="3" id="KW-0804">Transcription</keyword>
<dbReference type="AlphaFoldDB" id="A0A430AGT8"/>
<dbReference type="Gene3D" id="1.10.10.10">
    <property type="entry name" value="Winged helix-like DNA-binding domain superfamily/Winged helix DNA-binding domain"/>
    <property type="match status" value="1"/>
</dbReference>
<protein>
    <submittedName>
        <fullName evidence="5">Transcriptional regulator</fullName>
    </submittedName>
</protein>
<dbReference type="GO" id="GO:0003677">
    <property type="term" value="F:DNA binding"/>
    <property type="evidence" value="ECO:0007669"/>
    <property type="project" value="UniProtKB-KW"/>
</dbReference>
<evidence type="ECO:0000256" key="2">
    <source>
        <dbReference type="ARBA" id="ARBA00023125"/>
    </source>
</evidence>
<evidence type="ECO:0000313" key="6">
    <source>
        <dbReference type="Proteomes" id="UP000288669"/>
    </source>
</evidence>
<dbReference type="Proteomes" id="UP000288669">
    <property type="component" value="Unassembled WGS sequence"/>
</dbReference>
<evidence type="ECO:0000256" key="3">
    <source>
        <dbReference type="ARBA" id="ARBA00023163"/>
    </source>
</evidence>
<evidence type="ECO:0000313" key="5">
    <source>
        <dbReference type="EMBL" id="RSU07093.1"/>
    </source>
</evidence>
<dbReference type="EMBL" id="NGJZ01000002">
    <property type="protein sequence ID" value="RSU07093.1"/>
    <property type="molecule type" value="Genomic_DNA"/>
</dbReference>
<dbReference type="InterPro" id="IPR036390">
    <property type="entry name" value="WH_DNA-bd_sf"/>
</dbReference>
<dbReference type="PROSITE" id="PS51118">
    <property type="entry name" value="HTH_HXLR"/>
    <property type="match status" value="1"/>
</dbReference>
<keyword evidence="1" id="KW-0805">Transcription regulation</keyword>
<dbReference type="PANTHER" id="PTHR33204:SF29">
    <property type="entry name" value="TRANSCRIPTIONAL REGULATOR"/>
    <property type="match status" value="1"/>
</dbReference>
<gene>
    <name evidence="5" type="ORF">CBF30_07500</name>
</gene>